<dbReference type="Gene3D" id="2.40.10.120">
    <property type="match status" value="1"/>
</dbReference>
<accession>A0ABX2FHY4</accession>
<dbReference type="InterPro" id="IPR049945">
    <property type="entry name" value="AAA_22"/>
</dbReference>
<feature type="repeat" description="WD" evidence="3">
    <location>
        <begin position="828"/>
        <end position="871"/>
    </location>
</feature>
<feature type="repeat" description="WD" evidence="3">
    <location>
        <begin position="800"/>
        <end position="826"/>
    </location>
</feature>
<proteinExistence type="predicted"/>
<evidence type="ECO:0000259" key="5">
    <source>
        <dbReference type="Pfam" id="PF13401"/>
    </source>
</evidence>
<feature type="repeat" description="WD" evidence="3">
    <location>
        <begin position="1290"/>
        <end position="1323"/>
    </location>
</feature>
<feature type="repeat" description="WD" evidence="3">
    <location>
        <begin position="1259"/>
        <end position="1281"/>
    </location>
</feature>
<protein>
    <recommendedName>
        <fullName evidence="5">ORC1/DEAH AAA+ ATPase domain-containing protein</fullName>
    </recommendedName>
</protein>
<dbReference type="InterPro" id="IPR015943">
    <property type="entry name" value="WD40/YVTN_repeat-like_dom_sf"/>
</dbReference>
<dbReference type="EMBL" id="JAAATY010000049">
    <property type="protein sequence ID" value="NRN71001.1"/>
    <property type="molecule type" value="Genomic_DNA"/>
</dbReference>
<evidence type="ECO:0000313" key="6">
    <source>
        <dbReference type="EMBL" id="NRN71001.1"/>
    </source>
</evidence>
<evidence type="ECO:0000256" key="4">
    <source>
        <dbReference type="SAM" id="MobiDB-lite"/>
    </source>
</evidence>
<organism evidence="6 7">
    <name type="scientific">Kibdelosporangium persicum</name>
    <dbReference type="NCBI Taxonomy" id="2698649"/>
    <lineage>
        <taxon>Bacteria</taxon>
        <taxon>Bacillati</taxon>
        <taxon>Actinomycetota</taxon>
        <taxon>Actinomycetes</taxon>
        <taxon>Pseudonocardiales</taxon>
        <taxon>Pseudonocardiaceae</taxon>
        <taxon>Kibdelosporangium</taxon>
    </lineage>
</organism>
<name>A0ABX2FHY4_9PSEU</name>
<feature type="repeat" description="WD" evidence="3">
    <location>
        <begin position="760"/>
        <end position="773"/>
    </location>
</feature>
<feature type="repeat" description="WD" evidence="3">
    <location>
        <begin position="918"/>
        <end position="961"/>
    </location>
</feature>
<dbReference type="PANTHER" id="PTHR22847">
    <property type="entry name" value="WD40 REPEAT PROTEIN"/>
    <property type="match status" value="1"/>
</dbReference>
<dbReference type="PANTHER" id="PTHR22847:SF637">
    <property type="entry name" value="WD REPEAT DOMAIN 5B"/>
    <property type="match status" value="1"/>
</dbReference>
<keyword evidence="2" id="KW-0677">Repeat</keyword>
<evidence type="ECO:0000256" key="1">
    <source>
        <dbReference type="ARBA" id="ARBA00022574"/>
    </source>
</evidence>
<feature type="repeat" description="WD" evidence="3">
    <location>
        <begin position="963"/>
        <end position="1006"/>
    </location>
</feature>
<dbReference type="Pfam" id="PF00400">
    <property type="entry name" value="WD40"/>
    <property type="match status" value="11"/>
</dbReference>
<feature type="region of interest" description="Disordered" evidence="4">
    <location>
        <begin position="1044"/>
        <end position="1064"/>
    </location>
</feature>
<dbReference type="Pfam" id="PF13401">
    <property type="entry name" value="AAA_22"/>
    <property type="match status" value="1"/>
</dbReference>
<dbReference type="InterPro" id="IPR019775">
    <property type="entry name" value="WD40_repeat_CS"/>
</dbReference>
<feature type="repeat" description="WD" evidence="3">
    <location>
        <begin position="1150"/>
        <end position="1193"/>
    </location>
</feature>
<dbReference type="PROSITE" id="PS50294">
    <property type="entry name" value="WD_REPEATS_REGION"/>
    <property type="match status" value="6"/>
</dbReference>
<comment type="caution">
    <text evidence="6">The sequence shown here is derived from an EMBL/GenBank/DDBJ whole genome shotgun (WGS) entry which is preliminary data.</text>
</comment>
<dbReference type="Gene3D" id="2.130.10.10">
    <property type="entry name" value="YVTN repeat-like/Quinoprotein amine dehydrogenase"/>
    <property type="match status" value="4"/>
</dbReference>
<dbReference type="RefSeq" id="WP_173142174.1">
    <property type="nucleotide sequence ID" value="NZ_CBCSGW010000020.1"/>
</dbReference>
<feature type="repeat" description="WD" evidence="3">
    <location>
        <begin position="1105"/>
        <end position="1148"/>
    </location>
</feature>
<reference evidence="6 7" key="1">
    <citation type="submission" date="2020-01" db="EMBL/GenBank/DDBJ databases">
        <title>Kibdelosporangium persica a novel Actinomycetes from a hot desert in Iran.</title>
        <authorList>
            <person name="Safaei N."/>
            <person name="Zaburannyi N."/>
            <person name="Mueller R."/>
            <person name="Wink J."/>
        </authorList>
    </citation>
    <scope>NUCLEOTIDE SEQUENCE [LARGE SCALE GENOMIC DNA]</scope>
    <source>
        <strain evidence="6 7">4NS15</strain>
    </source>
</reference>
<feature type="repeat" description="WD" evidence="3">
    <location>
        <begin position="1076"/>
        <end position="1103"/>
    </location>
</feature>
<feature type="domain" description="ORC1/DEAH AAA+ ATPase" evidence="5">
    <location>
        <begin position="267"/>
        <end position="383"/>
    </location>
</feature>
<dbReference type="InterPro" id="IPR020472">
    <property type="entry name" value="WD40_PAC1"/>
</dbReference>
<dbReference type="InterPro" id="IPR009003">
    <property type="entry name" value="Peptidase_S1_PA"/>
</dbReference>
<evidence type="ECO:0000313" key="7">
    <source>
        <dbReference type="Proteomes" id="UP000763557"/>
    </source>
</evidence>
<gene>
    <name evidence="6" type="ORF">GC106_82760</name>
</gene>
<feature type="repeat" description="WD" evidence="3">
    <location>
        <begin position="1195"/>
        <end position="1238"/>
    </location>
</feature>
<dbReference type="PROSITE" id="PS50082">
    <property type="entry name" value="WD_REPEATS_2"/>
    <property type="match status" value="12"/>
</dbReference>
<dbReference type="InterPro" id="IPR027417">
    <property type="entry name" value="P-loop_NTPase"/>
</dbReference>
<dbReference type="Proteomes" id="UP000763557">
    <property type="component" value="Unassembled WGS sequence"/>
</dbReference>
<evidence type="ECO:0000256" key="2">
    <source>
        <dbReference type="ARBA" id="ARBA00022737"/>
    </source>
</evidence>
<feature type="repeat" description="WD" evidence="3">
    <location>
        <begin position="873"/>
        <end position="916"/>
    </location>
</feature>
<dbReference type="CDD" id="cd00200">
    <property type="entry name" value="WD40"/>
    <property type="match status" value="2"/>
</dbReference>
<keyword evidence="1 3" id="KW-0853">WD repeat</keyword>
<dbReference type="InterPro" id="IPR001680">
    <property type="entry name" value="WD40_rpt"/>
</dbReference>
<dbReference type="SMART" id="SM00320">
    <property type="entry name" value="WD40"/>
    <property type="match status" value="14"/>
</dbReference>
<keyword evidence="7" id="KW-1185">Reference proteome</keyword>
<dbReference type="SUPFAM" id="SSF52540">
    <property type="entry name" value="P-loop containing nucleoside triphosphate hydrolases"/>
    <property type="match status" value="1"/>
</dbReference>
<dbReference type="InterPro" id="IPR036322">
    <property type="entry name" value="WD40_repeat_dom_sf"/>
</dbReference>
<dbReference type="PROSITE" id="PS00678">
    <property type="entry name" value="WD_REPEATS_1"/>
    <property type="match status" value="5"/>
</dbReference>
<dbReference type="SUPFAM" id="SSF50494">
    <property type="entry name" value="Trypsin-like serine proteases"/>
    <property type="match status" value="1"/>
</dbReference>
<dbReference type="PRINTS" id="PR00320">
    <property type="entry name" value="GPROTEINBRPT"/>
</dbReference>
<dbReference type="SUPFAM" id="SSF50978">
    <property type="entry name" value="WD40 repeat-like"/>
    <property type="match status" value="3"/>
</dbReference>
<evidence type="ECO:0000256" key="3">
    <source>
        <dbReference type="PROSITE-ProRule" id="PRU00221"/>
    </source>
</evidence>
<dbReference type="Pfam" id="PF13365">
    <property type="entry name" value="Trypsin_2"/>
    <property type="match status" value="1"/>
</dbReference>
<feature type="compositionally biased region" description="Polar residues" evidence="4">
    <location>
        <begin position="1054"/>
        <end position="1064"/>
    </location>
</feature>
<sequence length="1366" mass="147654">METRLLAERPPWLVRIHDVEGRVVGGGFLVSDRLVVTCAHVVSQALGCDDPQLLPVGEIEVSFPFADGPAVTSVALTEAWFPITVDGQGDMAVLTLRSPAPPGTLAAPLSRPVSAWGHHYRTHGFPRGMTGGVWARGTVTGPVGPGWDWIQIEDEKPSGHLIQPGFSGSPVWDDELRSVIGMVVAQDRLREARTAYMIPIRVLARLWPPLEESIRWRLIFDPDLRTHWGPRSRGVERSAWKGWYFTGRVNVLRELVGWLTGRVLDGRIRVVTGGPGSGKSATLARLVTLADPDYRRLVPLGDAEDGTVPPVGVIDVAVNAKGRTIDEVTRSIAQAVDAEVESADELIESVLERAKPLTVVVDALDEADEPDRIARELLRPLAADAGSVGVRVLVGARRVLLPVLRISGVVYDLDEPSYLDPEDLVVYSRRCLLLSDDPDGRTPYRDRTELADTVARAVAARAYPTFLVARLVSRFLTEAATPIDVTDPGWHEHLPDSVADAMDSYLSRFGENERRVCDLLMPLAYVEGRGLPADQLWLSLANALARTEYQMYDIQWLLNSPAAAYLLESTMTDGKVVYRLFHEALAEYLRRDRHDQTTQRLYAETLLANVPDRQDGTGKDWERAHSYARSYFPSHAGKGGVLDALVEDPRFLVAVDPSRLELAVPSLQSAAGRQAGRAFTVAARHLRTKPPEEHLSYLELAAHMTGAQPLAKRIDRLPVVRPWTVRWASWRQGRTHNVCGRHDGWVRAVRVGELDGKPIIVSGSEDGTIRIWDATARCQIGEPLVGHLALYAIALTRCDDRQVIVSGGREGTVRVWDLADHSLIGAPLAAHDDTVAALAVGRYDGRTVLATGSWDGKVQVWDLGSREPIGRPFTGHGDWVSGVAITQIEGRTVVVTGGNDNHVRVWDLADGTEACPPLTGHTDWLNAVAIGDADGRRLVVSAAYDGTVRRWDLASGEPVGPPMMGHDGPVHAVATGELDGRPVVASGGRDGAVLLWDLSTGAPIGAPFMENDGRVSTVTMAVINERAVLVSGASDGTVRMFATDTPSAGDVSGTGPSSDSGVHTSRLTSVDVVDRPEGAILVSASADRTIRRWHVDTGRLAGPPLIGHESTVHSLSAGRIGDTPVVVTASRDRTVRVWRVADGTSVGEPLTGHHERVLTVAMSEVSGTPVAVSGSADHTVRVWDLARGTPIGAPLAGHGGSVLSVAVGDVFGRPMIVSGSADHTIRLWDLEYGTPLGLLRIYGPVHAVTIGEFEGRPVIVSGSREGTVRIWDLRRDAVTTFAGLLGDQTLIGHRTWVTAVAIRRHPGGNTILSCSHDGTIRAWRPDGGLHRLIDVGADIHDLALVDDDTMAVSTSMGLLVLHWNRH</sequence>